<dbReference type="PANTHER" id="PTHR33446">
    <property type="entry name" value="PROTEIN TONB-RELATED"/>
    <property type="match status" value="1"/>
</dbReference>
<dbReference type="Gene3D" id="3.30.1150.10">
    <property type="match status" value="1"/>
</dbReference>
<dbReference type="Proteomes" id="UP000379480">
    <property type="component" value="Unassembled WGS sequence"/>
</dbReference>
<evidence type="ECO:0000256" key="2">
    <source>
        <dbReference type="ARBA" id="ARBA00006555"/>
    </source>
</evidence>
<keyword evidence="4" id="KW-1003">Cell membrane</keyword>
<dbReference type="AlphaFoldDB" id="A0A5E7EQR6"/>
<keyword evidence="6" id="KW-0812">Transmembrane</keyword>
<evidence type="ECO:0000256" key="4">
    <source>
        <dbReference type="ARBA" id="ARBA00022475"/>
    </source>
</evidence>
<keyword evidence="3" id="KW-0813">Transport</keyword>
<dbReference type="EMBL" id="CABVHY010000028">
    <property type="protein sequence ID" value="VVO28962.1"/>
    <property type="molecule type" value="Genomic_DNA"/>
</dbReference>
<evidence type="ECO:0000256" key="9">
    <source>
        <dbReference type="ARBA" id="ARBA00023136"/>
    </source>
</evidence>
<keyword evidence="5" id="KW-0997">Cell inner membrane</keyword>
<feature type="domain" description="TonB C-terminal" evidence="11">
    <location>
        <begin position="22"/>
        <end position="118"/>
    </location>
</feature>
<evidence type="ECO:0000256" key="1">
    <source>
        <dbReference type="ARBA" id="ARBA00004383"/>
    </source>
</evidence>
<dbReference type="InterPro" id="IPR037682">
    <property type="entry name" value="TonB_C"/>
</dbReference>
<evidence type="ECO:0000256" key="10">
    <source>
        <dbReference type="SAM" id="SignalP"/>
    </source>
</evidence>
<keyword evidence="10" id="KW-0732">Signal</keyword>
<dbReference type="NCBIfam" id="TIGR01352">
    <property type="entry name" value="tonB_Cterm"/>
    <property type="match status" value="1"/>
</dbReference>
<dbReference type="PANTHER" id="PTHR33446:SF2">
    <property type="entry name" value="PROTEIN TONB"/>
    <property type="match status" value="1"/>
</dbReference>
<keyword evidence="8" id="KW-1133">Transmembrane helix</keyword>
<dbReference type="GO" id="GO:0031992">
    <property type="term" value="F:energy transducer activity"/>
    <property type="evidence" value="ECO:0007669"/>
    <property type="project" value="TreeGrafter"/>
</dbReference>
<dbReference type="GO" id="GO:0055085">
    <property type="term" value="P:transmembrane transport"/>
    <property type="evidence" value="ECO:0007669"/>
    <property type="project" value="InterPro"/>
</dbReference>
<protein>
    <recommendedName>
        <fullName evidence="11">TonB C-terminal domain-containing protein</fullName>
    </recommendedName>
</protein>
<dbReference type="PROSITE" id="PS52015">
    <property type="entry name" value="TONB_CTD"/>
    <property type="match status" value="1"/>
</dbReference>
<dbReference type="Pfam" id="PF03544">
    <property type="entry name" value="TonB_C"/>
    <property type="match status" value="1"/>
</dbReference>
<keyword evidence="7" id="KW-0653">Protein transport</keyword>
<dbReference type="SUPFAM" id="SSF74653">
    <property type="entry name" value="TolA/TonB C-terminal domain"/>
    <property type="match status" value="1"/>
</dbReference>
<organism evidence="12 13">
    <name type="scientific">Pseudomonas fluorescens</name>
    <dbReference type="NCBI Taxonomy" id="294"/>
    <lineage>
        <taxon>Bacteria</taxon>
        <taxon>Pseudomonadati</taxon>
        <taxon>Pseudomonadota</taxon>
        <taxon>Gammaproteobacteria</taxon>
        <taxon>Pseudomonadales</taxon>
        <taxon>Pseudomonadaceae</taxon>
        <taxon>Pseudomonas</taxon>
    </lineage>
</organism>
<evidence type="ECO:0000259" key="11">
    <source>
        <dbReference type="PROSITE" id="PS52015"/>
    </source>
</evidence>
<proteinExistence type="inferred from homology"/>
<dbReference type="GO" id="GO:0015031">
    <property type="term" value="P:protein transport"/>
    <property type="evidence" value="ECO:0007669"/>
    <property type="project" value="UniProtKB-KW"/>
</dbReference>
<dbReference type="InterPro" id="IPR006260">
    <property type="entry name" value="TonB/TolA_C"/>
</dbReference>
<evidence type="ECO:0000313" key="12">
    <source>
        <dbReference type="EMBL" id="VVO28962.1"/>
    </source>
</evidence>
<name>A0A5E7EQR6_PSEFL</name>
<feature type="chain" id="PRO_5022890566" description="TonB C-terminal domain-containing protein" evidence="10">
    <location>
        <begin position="23"/>
        <end position="214"/>
    </location>
</feature>
<evidence type="ECO:0000256" key="6">
    <source>
        <dbReference type="ARBA" id="ARBA00022692"/>
    </source>
</evidence>
<keyword evidence="9" id="KW-0472">Membrane</keyword>
<evidence type="ECO:0000313" key="13">
    <source>
        <dbReference type="Proteomes" id="UP000379480"/>
    </source>
</evidence>
<reference evidence="12 13" key="1">
    <citation type="submission" date="2019-09" db="EMBL/GenBank/DDBJ databases">
        <authorList>
            <person name="Chandra G."/>
            <person name="Truman W A."/>
        </authorList>
    </citation>
    <scope>NUCLEOTIDE SEQUENCE [LARGE SCALE GENOMIC DNA]</scope>
    <source>
        <strain evidence="12">PS723</strain>
    </source>
</reference>
<evidence type="ECO:0000256" key="8">
    <source>
        <dbReference type="ARBA" id="ARBA00022989"/>
    </source>
</evidence>
<comment type="subcellular location">
    <subcellularLocation>
        <location evidence="1">Cell inner membrane</location>
        <topology evidence="1">Single-pass membrane protein</topology>
        <orientation evidence="1">Periplasmic side</orientation>
    </subcellularLocation>
</comment>
<dbReference type="GO" id="GO:0098797">
    <property type="term" value="C:plasma membrane protein complex"/>
    <property type="evidence" value="ECO:0007669"/>
    <property type="project" value="TreeGrafter"/>
</dbReference>
<evidence type="ECO:0000256" key="7">
    <source>
        <dbReference type="ARBA" id="ARBA00022927"/>
    </source>
</evidence>
<sequence precursor="true">MGFRMKGFAWVLVLLFSMSVQAADVQLIPVYTPNPVYPIDMWRANKSGKVRVSYWVNADGSVSDLKVLKSSHREFDRAVKRRVKTWRFKPWTPTDQRPAKIKIVAPFVFDLGSGATWASDMNTVLTTVPCSKLNEELAQTRQYFPDKPLADLHLFGYIRAYLSGVFMRGQLSDGERQIMLDDLDRAVPRILESCERNPTANYVDFLPENMRKLF</sequence>
<feature type="signal peptide" evidence="10">
    <location>
        <begin position="1"/>
        <end position="22"/>
    </location>
</feature>
<comment type="similarity">
    <text evidence="2">Belongs to the TonB family.</text>
</comment>
<dbReference type="InterPro" id="IPR051045">
    <property type="entry name" value="TonB-dependent_transducer"/>
</dbReference>
<evidence type="ECO:0000256" key="5">
    <source>
        <dbReference type="ARBA" id="ARBA00022519"/>
    </source>
</evidence>
<accession>A0A5E7EQR6</accession>
<evidence type="ECO:0000256" key="3">
    <source>
        <dbReference type="ARBA" id="ARBA00022448"/>
    </source>
</evidence>
<gene>
    <name evidence="12" type="ORF">PS723_04828</name>
</gene>